<evidence type="ECO:0000256" key="1">
    <source>
        <dbReference type="ARBA" id="ARBA00022737"/>
    </source>
</evidence>
<dbReference type="EMBL" id="FP885907">
    <property type="protein sequence ID" value="CBJ52938.1"/>
    <property type="molecule type" value="Genomic_DNA"/>
</dbReference>
<dbReference type="NCBIfam" id="TIGR03696">
    <property type="entry name" value="Rhs_assc_core"/>
    <property type="match status" value="1"/>
</dbReference>
<reference evidence="4" key="2">
    <citation type="submission" date="2010-02" db="EMBL/GenBank/DDBJ databases">
        <authorList>
            <person name="Genoscope - CEA"/>
        </authorList>
    </citation>
    <scope>NUCLEOTIDE SEQUENCE</scope>
    <source>
        <strain evidence="4">CFBP2957</strain>
        <plasmid evidence="4">RCFBPv3_mp</plasmid>
    </source>
</reference>
<keyword evidence="1" id="KW-0677">Repeat</keyword>
<feature type="domain" description="Teneurin-like YD-shell" evidence="3">
    <location>
        <begin position="8"/>
        <end position="118"/>
    </location>
</feature>
<keyword evidence="4" id="KW-0614">Plasmid</keyword>
<name>D8P7A4_RALSL</name>
<dbReference type="InterPro" id="IPR022385">
    <property type="entry name" value="Rhs_assc_core"/>
</dbReference>
<dbReference type="InterPro" id="IPR056823">
    <property type="entry name" value="TEN-like_YD-shell"/>
</dbReference>
<geneLocation type="plasmid" evidence="4">
    <name>RCFBPv3_mp</name>
</geneLocation>
<dbReference type="PANTHER" id="PTHR32305">
    <property type="match status" value="1"/>
</dbReference>
<dbReference type="PATRIC" id="fig|859656.5.peg.3381"/>
<feature type="compositionally biased region" description="Basic and acidic residues" evidence="2">
    <location>
        <begin position="177"/>
        <end position="188"/>
    </location>
</feature>
<accession>D8P7A4</accession>
<organism evidence="4">
    <name type="scientific">Ralstonia solanacearum CFBP2957</name>
    <dbReference type="NCBI Taxonomy" id="859656"/>
    <lineage>
        <taxon>Bacteria</taxon>
        <taxon>Pseudomonadati</taxon>
        <taxon>Pseudomonadota</taxon>
        <taxon>Betaproteobacteria</taxon>
        <taxon>Burkholderiales</taxon>
        <taxon>Burkholderiaceae</taxon>
        <taxon>Ralstonia</taxon>
        <taxon>Ralstonia solanacearum species complex</taxon>
    </lineage>
</organism>
<reference evidence="4" key="1">
    <citation type="journal article" date="2010" name="BMC Genomics">
        <title>Genomes of three tomato pathogens within the Ralstonia solanacearum species complex reveal significant evolutionary divergence.</title>
        <authorList>
            <person name="Remenant B."/>
            <person name="Coupat-Goutaland B."/>
            <person name="Guidot A."/>
            <person name="Cellier G."/>
            <person name="Wicker E."/>
            <person name="Allen C."/>
            <person name="Fegan M."/>
            <person name="Pruvost O."/>
            <person name="Elbaz M."/>
            <person name="Calteau A."/>
            <person name="Salvignol G."/>
            <person name="Mornico D."/>
            <person name="Mangenot S."/>
            <person name="Barbe V."/>
            <person name="Medigue C."/>
            <person name="Prior P."/>
        </authorList>
    </citation>
    <scope>NUCLEOTIDE SEQUENCE [LARGE SCALE GENOMIC DNA]</scope>
    <source>
        <strain evidence="4">CFBP2957</strain>
        <plasmid evidence="4">RCFBPv3_mp</plasmid>
    </source>
</reference>
<dbReference type="NCBIfam" id="TIGR01643">
    <property type="entry name" value="YD_repeat_2x"/>
    <property type="match status" value="2"/>
</dbReference>
<dbReference type="Gene3D" id="2.180.10.10">
    <property type="entry name" value="RHS repeat-associated core"/>
    <property type="match status" value="1"/>
</dbReference>
<evidence type="ECO:0000256" key="2">
    <source>
        <dbReference type="SAM" id="MobiDB-lite"/>
    </source>
</evidence>
<proteinExistence type="predicted"/>
<gene>
    <name evidence="4" type="ORF">RCFBP_mp10147</name>
</gene>
<feature type="region of interest" description="Disordered" evidence="2">
    <location>
        <begin position="149"/>
        <end position="194"/>
    </location>
</feature>
<dbReference type="Pfam" id="PF25023">
    <property type="entry name" value="TEN_YD-shell"/>
    <property type="match status" value="1"/>
</dbReference>
<sequence length="312" mass="34328">MGVVVSGYDAADRLLADDSRSWNDRCYTYDTADNRTSATSRTAKQTIVPNALNQMQTVNGQPTQYDAAGNLLEDEARQYDWDAEHRLIRIRYKAQAGKETRFGYDGLGRRTVITEVDGTGTTETHYVWCGEAICQKRDANGQLLRAYYPEGESGPEIGKRVAKADAGTETDADGDEHDGRGQDGDDGKSAPQTESTGSLIYARNHLGSVTDTLTPDGRAVTHTEYGPYGELVKSQGRAEYRSDFGYAGMQYHAASGMYLTLFRAYDPGTGRWVSRDPIGEDGGGTCMPMQMGIRKTMLTLMECSQYGRRIPV</sequence>
<dbReference type="PANTHER" id="PTHR32305:SF15">
    <property type="entry name" value="PROTEIN RHSA-RELATED"/>
    <property type="match status" value="1"/>
</dbReference>
<evidence type="ECO:0000313" key="4">
    <source>
        <dbReference type="EMBL" id="CBJ52938.1"/>
    </source>
</evidence>
<evidence type="ECO:0000259" key="3">
    <source>
        <dbReference type="Pfam" id="PF25023"/>
    </source>
</evidence>
<dbReference type="InterPro" id="IPR050708">
    <property type="entry name" value="T6SS_VgrG/RHS"/>
</dbReference>
<dbReference type="InterPro" id="IPR006530">
    <property type="entry name" value="YD"/>
</dbReference>
<dbReference type="AlphaFoldDB" id="D8P7A4"/>
<protein>
    <submittedName>
        <fullName evidence="4">Putative rhs-related protein</fullName>
    </submittedName>
</protein>